<evidence type="ECO:0000313" key="1">
    <source>
        <dbReference type="EMBL" id="MBX68546.1"/>
    </source>
</evidence>
<reference evidence="1" key="1">
    <citation type="submission" date="2018-02" db="EMBL/GenBank/DDBJ databases">
        <title>Rhizophora mucronata_Transcriptome.</title>
        <authorList>
            <person name="Meera S.P."/>
            <person name="Sreeshan A."/>
            <person name="Augustine A."/>
        </authorList>
    </citation>
    <scope>NUCLEOTIDE SEQUENCE</scope>
    <source>
        <tissue evidence="1">Leaf</tissue>
    </source>
</reference>
<organism evidence="1">
    <name type="scientific">Rhizophora mucronata</name>
    <name type="common">Asiatic mangrove</name>
    <dbReference type="NCBI Taxonomy" id="61149"/>
    <lineage>
        <taxon>Eukaryota</taxon>
        <taxon>Viridiplantae</taxon>
        <taxon>Streptophyta</taxon>
        <taxon>Embryophyta</taxon>
        <taxon>Tracheophyta</taxon>
        <taxon>Spermatophyta</taxon>
        <taxon>Magnoliopsida</taxon>
        <taxon>eudicotyledons</taxon>
        <taxon>Gunneridae</taxon>
        <taxon>Pentapetalae</taxon>
        <taxon>rosids</taxon>
        <taxon>fabids</taxon>
        <taxon>Malpighiales</taxon>
        <taxon>Rhizophoraceae</taxon>
        <taxon>Rhizophora</taxon>
    </lineage>
</organism>
<name>A0A2P2QNE8_RHIMU</name>
<sequence>MDSLRVVSATSPVSLRWWSFSYILGVKVIVETFSHIRRGLAYPRRDKTRPKNSVKFPHQLFKGSSAFSYCSILPSAKSAPSCTRSN</sequence>
<accession>A0A2P2QNE8</accession>
<dbReference type="EMBL" id="GGEC01088062">
    <property type="protein sequence ID" value="MBX68546.1"/>
    <property type="molecule type" value="Transcribed_RNA"/>
</dbReference>
<dbReference type="AlphaFoldDB" id="A0A2P2QNE8"/>
<proteinExistence type="predicted"/>
<protein>
    <submittedName>
        <fullName evidence="1">Uncharacterized protein</fullName>
    </submittedName>
</protein>